<accession>A0A150Q0E5</accession>
<protein>
    <recommendedName>
        <fullName evidence="3">DUF1360 domain-containing protein</fullName>
    </recommendedName>
</protein>
<name>A0A150Q0E5_SORCE</name>
<reference evidence="1 2" key="1">
    <citation type="submission" date="2014-02" db="EMBL/GenBank/DDBJ databases">
        <title>The small core and large imbalanced accessory genome model reveals a collaborative survival strategy of Sorangium cellulosum strains in nature.</title>
        <authorList>
            <person name="Han K."/>
            <person name="Peng R."/>
            <person name="Blom J."/>
            <person name="Li Y.-Z."/>
        </authorList>
    </citation>
    <scope>NUCLEOTIDE SEQUENCE [LARGE SCALE GENOMIC DNA]</scope>
    <source>
        <strain evidence="1 2">So0008-312</strain>
    </source>
</reference>
<dbReference type="InterPro" id="IPR010773">
    <property type="entry name" value="Mycophage_PG1_Gp7"/>
</dbReference>
<dbReference type="EMBL" id="JEMA01001193">
    <property type="protein sequence ID" value="KYF61380.1"/>
    <property type="molecule type" value="Genomic_DNA"/>
</dbReference>
<sequence>MAAVMLTLDALLGQGHDDEPLAHYVKLMGTYLALSAGAFALMERAGRPLPSRIPLRDAALLGLATNRLSRLITRDKVARAVRAPFTDVEQDPAGGTHEEPRGEGMTRAVGELLTCPRCAAMWASLALTVGYFVSPRVTRGASFLLGAAAISDFVNTCYAHVMSAGGK</sequence>
<evidence type="ECO:0008006" key="3">
    <source>
        <dbReference type="Google" id="ProtNLM"/>
    </source>
</evidence>
<proteinExistence type="predicted"/>
<organism evidence="1 2">
    <name type="scientific">Sorangium cellulosum</name>
    <name type="common">Polyangium cellulosum</name>
    <dbReference type="NCBI Taxonomy" id="56"/>
    <lineage>
        <taxon>Bacteria</taxon>
        <taxon>Pseudomonadati</taxon>
        <taxon>Myxococcota</taxon>
        <taxon>Polyangia</taxon>
        <taxon>Polyangiales</taxon>
        <taxon>Polyangiaceae</taxon>
        <taxon>Sorangium</taxon>
    </lineage>
</organism>
<evidence type="ECO:0000313" key="2">
    <source>
        <dbReference type="Proteomes" id="UP000075260"/>
    </source>
</evidence>
<gene>
    <name evidence="1" type="ORF">BE15_07260</name>
</gene>
<dbReference type="Pfam" id="PF07098">
    <property type="entry name" value="DUF1360"/>
    <property type="match status" value="1"/>
</dbReference>
<dbReference type="AlphaFoldDB" id="A0A150Q0E5"/>
<evidence type="ECO:0000313" key="1">
    <source>
        <dbReference type="EMBL" id="KYF61380.1"/>
    </source>
</evidence>
<comment type="caution">
    <text evidence="1">The sequence shown here is derived from an EMBL/GenBank/DDBJ whole genome shotgun (WGS) entry which is preliminary data.</text>
</comment>
<dbReference type="Proteomes" id="UP000075260">
    <property type="component" value="Unassembled WGS sequence"/>
</dbReference>